<organism evidence="1 2">
    <name type="scientific">Paenibacillus rhizovicinus</name>
    <dbReference type="NCBI Taxonomy" id="2704463"/>
    <lineage>
        <taxon>Bacteria</taxon>
        <taxon>Bacillati</taxon>
        <taxon>Bacillota</taxon>
        <taxon>Bacilli</taxon>
        <taxon>Bacillales</taxon>
        <taxon>Paenibacillaceae</taxon>
        <taxon>Paenibacillus</taxon>
    </lineage>
</organism>
<dbReference type="Pfam" id="PF13419">
    <property type="entry name" value="HAD_2"/>
    <property type="match status" value="1"/>
</dbReference>
<gene>
    <name evidence="1" type="ORF">GZH47_01805</name>
</gene>
<dbReference type="RefSeq" id="WP_162638266.1">
    <property type="nucleotide sequence ID" value="NZ_CP048286.1"/>
</dbReference>
<name>A0A6C0NU57_9BACL</name>
<dbReference type="NCBIfam" id="TIGR01549">
    <property type="entry name" value="HAD-SF-IA-v1"/>
    <property type="match status" value="1"/>
</dbReference>
<dbReference type="SFLD" id="SFLDS00003">
    <property type="entry name" value="Haloacid_Dehalogenase"/>
    <property type="match status" value="1"/>
</dbReference>
<dbReference type="Gene3D" id="1.10.150.240">
    <property type="entry name" value="Putative phosphatase, domain 2"/>
    <property type="match status" value="1"/>
</dbReference>
<dbReference type="InterPro" id="IPR052550">
    <property type="entry name" value="Pyrimidine_5'-ntase_YjjG"/>
</dbReference>
<dbReference type="AlphaFoldDB" id="A0A6C0NU57"/>
<dbReference type="InterPro" id="IPR041492">
    <property type="entry name" value="HAD_2"/>
</dbReference>
<dbReference type="NCBIfam" id="TIGR02254">
    <property type="entry name" value="YjjG_YfnB"/>
    <property type="match status" value="1"/>
</dbReference>
<accession>A0A6C0NU57</accession>
<dbReference type="InterPro" id="IPR023198">
    <property type="entry name" value="PGP-like_dom2"/>
</dbReference>
<dbReference type="Gene3D" id="3.40.50.1000">
    <property type="entry name" value="HAD superfamily/HAD-like"/>
    <property type="match status" value="1"/>
</dbReference>
<evidence type="ECO:0000313" key="1">
    <source>
        <dbReference type="EMBL" id="QHW29697.1"/>
    </source>
</evidence>
<dbReference type="InterPro" id="IPR006439">
    <property type="entry name" value="HAD-SF_hydro_IA"/>
</dbReference>
<dbReference type="InterPro" id="IPR023214">
    <property type="entry name" value="HAD_sf"/>
</dbReference>
<dbReference type="EMBL" id="CP048286">
    <property type="protein sequence ID" value="QHW29697.1"/>
    <property type="molecule type" value="Genomic_DNA"/>
</dbReference>
<protein>
    <submittedName>
        <fullName evidence="1">Noncanonical pyrimidine nucleotidase, YjjG family</fullName>
    </submittedName>
</protein>
<sequence length="236" mass="26638">MTYSILLFDLDDTLLDFGKKETESLTDLFQHYGYTYSDDVLQHYKSVNKQLWTDYENGSIPLDVVLNTRFSATLSRLGQDVDGLEWENRYRDLLGGGTHILIDGAMEVCQRLSVTHRLFVITNGITRTQINRLQLTGLHDYFEAIFDSQRIGHQKPSTAFFDYVRHHIPGFEREKALVIGDSLHTDIKGGLQSGIDTCWFNRTSQLNPPSIPSTYTISNLSELIGICGSGSGSGDY</sequence>
<dbReference type="SUPFAM" id="SSF56784">
    <property type="entry name" value="HAD-like"/>
    <property type="match status" value="1"/>
</dbReference>
<reference evidence="1 2" key="1">
    <citation type="submission" date="2020-02" db="EMBL/GenBank/DDBJ databases">
        <title>Paenibacillus sp. nov., isolated from rhizosphere soil of tomato.</title>
        <authorList>
            <person name="Weon H.-Y."/>
            <person name="Lee S.A."/>
        </authorList>
    </citation>
    <scope>NUCLEOTIDE SEQUENCE [LARGE SCALE GENOMIC DNA]</scope>
    <source>
        <strain evidence="1 2">14171R-81</strain>
    </source>
</reference>
<proteinExistence type="predicted"/>
<dbReference type="Proteomes" id="UP000479114">
    <property type="component" value="Chromosome"/>
</dbReference>
<dbReference type="PANTHER" id="PTHR47478">
    <property type="match status" value="1"/>
</dbReference>
<dbReference type="InterPro" id="IPR011951">
    <property type="entry name" value="HAD-SF_hydro_IA_YjjG/PynA"/>
</dbReference>
<dbReference type="PANTHER" id="PTHR47478:SF1">
    <property type="entry name" value="PYRIMIDINE 5'-NUCLEOTIDASE YJJG"/>
    <property type="match status" value="1"/>
</dbReference>
<dbReference type="SFLD" id="SFLDG01129">
    <property type="entry name" value="C1.5:_HAD__Beta-PGM__Phosphata"/>
    <property type="match status" value="1"/>
</dbReference>
<evidence type="ECO:0000313" key="2">
    <source>
        <dbReference type="Proteomes" id="UP000479114"/>
    </source>
</evidence>
<keyword evidence="2" id="KW-1185">Reference proteome</keyword>
<dbReference type="InterPro" id="IPR036412">
    <property type="entry name" value="HAD-like_sf"/>
</dbReference>
<dbReference type="KEGG" id="prz:GZH47_01805"/>
<dbReference type="GO" id="GO:0008253">
    <property type="term" value="F:5'-nucleotidase activity"/>
    <property type="evidence" value="ECO:0007669"/>
    <property type="project" value="InterPro"/>
</dbReference>